<dbReference type="SMART" id="SM00249">
    <property type="entry name" value="PHD"/>
    <property type="match status" value="2"/>
</dbReference>
<feature type="domain" description="RING-type" evidence="5">
    <location>
        <begin position="64"/>
        <end position="113"/>
    </location>
</feature>
<organism evidence="7 8">
    <name type="scientific">Psilopogon haemacephalus</name>
    <name type="common">coppersmith barbet</name>
    <dbReference type="NCBI Taxonomy" id="2585815"/>
    <lineage>
        <taxon>Eukaryota</taxon>
        <taxon>Metazoa</taxon>
        <taxon>Chordata</taxon>
        <taxon>Craniata</taxon>
        <taxon>Vertebrata</taxon>
        <taxon>Euteleostomi</taxon>
        <taxon>Archelosauria</taxon>
        <taxon>Archosauria</taxon>
        <taxon>Dinosauria</taxon>
        <taxon>Saurischia</taxon>
        <taxon>Theropoda</taxon>
        <taxon>Coelurosauria</taxon>
        <taxon>Aves</taxon>
        <taxon>Neognathae</taxon>
        <taxon>Neoaves</taxon>
        <taxon>Telluraves</taxon>
        <taxon>Coraciimorphae</taxon>
        <taxon>Piciformes</taxon>
        <taxon>Megalaimidae</taxon>
        <taxon>Psilopogon</taxon>
    </lineage>
</organism>
<dbReference type="OrthoDB" id="512616at2759"/>
<dbReference type="Gene3D" id="3.30.40.10">
    <property type="entry name" value="Zinc/RING finger domain, C3HC4 (zinc finger)"/>
    <property type="match status" value="1"/>
</dbReference>
<dbReference type="InterPro" id="IPR034732">
    <property type="entry name" value="EPHD"/>
</dbReference>
<keyword evidence="2 4" id="KW-0863">Zinc-finger</keyword>
<dbReference type="AlphaFoldDB" id="A0A7K9CE61"/>
<dbReference type="InterPro" id="IPR019786">
    <property type="entry name" value="Zinc_finger_PHD-type_CS"/>
</dbReference>
<evidence type="ECO:0000313" key="7">
    <source>
        <dbReference type="EMBL" id="NXG50192.1"/>
    </source>
</evidence>
<keyword evidence="7" id="KW-0436">Ligase</keyword>
<dbReference type="Pfam" id="PF13771">
    <property type="entry name" value="zf-HC5HC2H"/>
    <property type="match status" value="1"/>
</dbReference>
<evidence type="ECO:0000256" key="2">
    <source>
        <dbReference type="ARBA" id="ARBA00022771"/>
    </source>
</evidence>
<dbReference type="PANTHER" id="PTHR12420">
    <property type="entry name" value="PHD FINGER PROTEIN"/>
    <property type="match status" value="1"/>
</dbReference>
<keyword evidence="8" id="KW-1185">Reference proteome</keyword>
<accession>A0A7K9CE61</accession>
<dbReference type="PROSITE" id="PS50089">
    <property type="entry name" value="ZF_RING_2"/>
    <property type="match status" value="1"/>
</dbReference>
<dbReference type="Proteomes" id="UP000574528">
    <property type="component" value="Unassembled WGS sequence"/>
</dbReference>
<dbReference type="EMBL" id="VWZI01017409">
    <property type="protein sequence ID" value="NXG50192.1"/>
    <property type="molecule type" value="Genomic_DNA"/>
</dbReference>
<evidence type="ECO:0000259" key="5">
    <source>
        <dbReference type="PROSITE" id="PS50089"/>
    </source>
</evidence>
<dbReference type="GO" id="GO:0005634">
    <property type="term" value="C:nucleus"/>
    <property type="evidence" value="ECO:0007669"/>
    <property type="project" value="TreeGrafter"/>
</dbReference>
<dbReference type="PROSITE" id="PS01359">
    <property type="entry name" value="ZF_PHD_1"/>
    <property type="match status" value="1"/>
</dbReference>
<evidence type="ECO:0000256" key="1">
    <source>
        <dbReference type="ARBA" id="ARBA00022723"/>
    </source>
</evidence>
<dbReference type="PANTHER" id="PTHR12420:SF47">
    <property type="entry name" value="PHD FINGER PROTEIN 7"/>
    <property type="match status" value="1"/>
</dbReference>
<dbReference type="InterPro" id="IPR051188">
    <property type="entry name" value="PHD-type_Zinc_Finger"/>
</dbReference>
<keyword evidence="3" id="KW-0862">Zinc</keyword>
<reference evidence="7 8" key="1">
    <citation type="submission" date="2019-09" db="EMBL/GenBank/DDBJ databases">
        <title>Bird 10,000 Genomes (B10K) Project - Family phase.</title>
        <authorList>
            <person name="Zhang G."/>
        </authorList>
    </citation>
    <scope>NUCLEOTIDE SEQUENCE [LARGE SCALE GENOMIC DNA]</scope>
    <source>
        <strain evidence="7">B10K-DU-001-24</strain>
        <tissue evidence="7">Muscle</tissue>
    </source>
</reference>
<dbReference type="SMART" id="SM00184">
    <property type="entry name" value="RING"/>
    <property type="match status" value="1"/>
</dbReference>
<dbReference type="PROSITE" id="PS51805">
    <property type="entry name" value="EPHD"/>
    <property type="match status" value="1"/>
</dbReference>
<gene>
    <name evidence="7" type="primary">G2e3_8</name>
    <name evidence="7" type="ORF">PSIHAE_R09351</name>
</gene>
<name>A0A7K9CE61_9PICI</name>
<dbReference type="GO" id="GO:0008270">
    <property type="term" value="F:zinc ion binding"/>
    <property type="evidence" value="ECO:0007669"/>
    <property type="project" value="UniProtKB-KW"/>
</dbReference>
<feature type="non-terminal residue" evidence="7">
    <location>
        <position position="1"/>
    </location>
</feature>
<dbReference type="SUPFAM" id="SSF57903">
    <property type="entry name" value="FYVE/PHD zinc finger"/>
    <property type="match status" value="1"/>
</dbReference>
<proteinExistence type="predicted"/>
<dbReference type="InterPro" id="IPR011011">
    <property type="entry name" value="Znf_FYVE_PHD"/>
</dbReference>
<evidence type="ECO:0000256" key="4">
    <source>
        <dbReference type="PROSITE-ProRule" id="PRU00175"/>
    </source>
</evidence>
<evidence type="ECO:0000259" key="6">
    <source>
        <dbReference type="PROSITE" id="PS51805"/>
    </source>
</evidence>
<sequence>QKCYVCGRGGAAIVCYQPRCERRFHLPCAPRGQCLTQYGCYRAFCSRHRPRQTLERDPEPQTNCLLCLESVGRRKSFKTMVCPACQHAWFHRSCIQGHALRAGSSAFQCMLCRNKEDFQAEMVRMGIRIPIR</sequence>
<keyword evidence="1" id="KW-0479">Metal-binding</keyword>
<evidence type="ECO:0000313" key="8">
    <source>
        <dbReference type="Proteomes" id="UP000574528"/>
    </source>
</evidence>
<evidence type="ECO:0000256" key="3">
    <source>
        <dbReference type="ARBA" id="ARBA00022833"/>
    </source>
</evidence>
<dbReference type="InterPro" id="IPR001965">
    <property type="entry name" value="Znf_PHD"/>
</dbReference>
<protein>
    <submittedName>
        <fullName evidence="7">G2E3 ligase</fullName>
    </submittedName>
</protein>
<dbReference type="InterPro" id="IPR001841">
    <property type="entry name" value="Znf_RING"/>
</dbReference>
<dbReference type="Pfam" id="PF13639">
    <property type="entry name" value="zf-RING_2"/>
    <property type="match status" value="1"/>
</dbReference>
<dbReference type="InterPro" id="IPR013083">
    <property type="entry name" value="Znf_RING/FYVE/PHD"/>
</dbReference>
<feature type="domain" description="PHD-type" evidence="6">
    <location>
        <begin position="1"/>
        <end position="49"/>
    </location>
</feature>
<comment type="caution">
    <text evidence="7">The sequence shown here is derived from an EMBL/GenBank/DDBJ whole genome shotgun (WGS) entry which is preliminary data.</text>
</comment>
<dbReference type="GO" id="GO:0016874">
    <property type="term" value="F:ligase activity"/>
    <property type="evidence" value="ECO:0007669"/>
    <property type="project" value="UniProtKB-KW"/>
</dbReference>
<feature type="non-terminal residue" evidence="7">
    <location>
        <position position="132"/>
    </location>
</feature>